<feature type="signal peptide" evidence="1">
    <location>
        <begin position="1"/>
        <end position="25"/>
    </location>
</feature>
<sequence length="337" mass="37398">MEAPKMLRLPVTLVIVIVFAACVHSDSSADLKCSPPDPKQTVNLTIEWGDKKGGNWLTEFTVRGGPEQIAELKSLEIFQTVIKCNGEDVVQIKGTLRGITDRSGGNLASKKTSAEEEIVTVKEDTAEEEIVTEKGASEVEIVAAEEVRQDNTTAATTEIPIAEIPKTKKFQFHEKTGNNIKLSDDGRTATRKNANRVIGDGSLITNRALEDDEKFEVRLDKTMPKWGRSISLGVTTHLPSEVYFRNHWYWETSGVWIYYLHNIFHNGMDIKPRYGISLERLQHGDRIGLVKKKNGALHFFVNGADQGAAPVNITETVYGIVDLYGSAVRATILFPDD</sequence>
<reference evidence="3" key="1">
    <citation type="submission" date="2013-04" db="EMBL/GenBank/DDBJ databases">
        <authorList>
            <person name="Qu J."/>
            <person name="Murali S.C."/>
            <person name="Bandaranaike D."/>
            <person name="Bellair M."/>
            <person name="Blankenburg K."/>
            <person name="Chao H."/>
            <person name="Dinh H."/>
            <person name="Doddapaneni H."/>
            <person name="Downs B."/>
            <person name="Dugan-Rocha S."/>
            <person name="Elkadiri S."/>
            <person name="Gnanaolivu R.D."/>
            <person name="Hernandez B."/>
            <person name="Javaid M."/>
            <person name="Jayaseelan J.C."/>
            <person name="Lee S."/>
            <person name="Li M."/>
            <person name="Ming W."/>
            <person name="Munidasa M."/>
            <person name="Muniz J."/>
            <person name="Nguyen L."/>
            <person name="Ongeri F."/>
            <person name="Osuji N."/>
            <person name="Pu L.-L."/>
            <person name="Puazo M."/>
            <person name="Qu C."/>
            <person name="Quiroz J."/>
            <person name="Raj R."/>
            <person name="Weissenberger G."/>
            <person name="Xin Y."/>
            <person name="Zou X."/>
            <person name="Han Y."/>
            <person name="Richards S."/>
            <person name="Worley K."/>
            <person name="Muzny D."/>
            <person name="Gibbs R."/>
        </authorList>
    </citation>
    <scope>NUCLEOTIDE SEQUENCE</scope>
    <source>
        <strain evidence="3">Sampled in the wild</strain>
    </source>
</reference>
<dbReference type="SUPFAM" id="SSF49899">
    <property type="entry name" value="Concanavalin A-like lectins/glucanases"/>
    <property type="match status" value="1"/>
</dbReference>
<dbReference type="InterPro" id="IPR043136">
    <property type="entry name" value="B30.2/SPRY_sf"/>
</dbReference>
<accession>A0A8K0NUI9</accession>
<dbReference type="OrthoDB" id="49113at2759"/>
<dbReference type="InterPro" id="IPR006573">
    <property type="entry name" value="NHR_dom"/>
</dbReference>
<dbReference type="CDD" id="cd12887">
    <property type="entry name" value="SPRY_NHR_like"/>
    <property type="match status" value="1"/>
</dbReference>
<comment type="caution">
    <text evidence="3">The sequence shown here is derived from an EMBL/GenBank/DDBJ whole genome shotgun (WGS) entry which is preliminary data.</text>
</comment>
<dbReference type="Pfam" id="PF07177">
    <property type="entry name" value="Neuralized"/>
    <property type="match status" value="1"/>
</dbReference>
<gene>
    <name evidence="3" type="ORF">J437_LFUL000738</name>
</gene>
<proteinExistence type="predicted"/>
<evidence type="ECO:0000256" key="1">
    <source>
        <dbReference type="SAM" id="SignalP"/>
    </source>
</evidence>
<dbReference type="AlphaFoldDB" id="A0A8K0NUI9"/>
<organism evidence="3 4">
    <name type="scientific">Ladona fulva</name>
    <name type="common">Scarce chaser dragonfly</name>
    <name type="synonym">Libellula fulva</name>
    <dbReference type="NCBI Taxonomy" id="123851"/>
    <lineage>
        <taxon>Eukaryota</taxon>
        <taxon>Metazoa</taxon>
        <taxon>Ecdysozoa</taxon>
        <taxon>Arthropoda</taxon>
        <taxon>Hexapoda</taxon>
        <taxon>Insecta</taxon>
        <taxon>Pterygota</taxon>
        <taxon>Palaeoptera</taxon>
        <taxon>Odonata</taxon>
        <taxon>Epiprocta</taxon>
        <taxon>Anisoptera</taxon>
        <taxon>Libelluloidea</taxon>
        <taxon>Libellulidae</taxon>
        <taxon>Ladona</taxon>
    </lineage>
</organism>
<dbReference type="FunFam" id="2.60.120.920:FF:000001">
    <property type="entry name" value="neuralized-like protein 4 isoform X1"/>
    <property type="match status" value="1"/>
</dbReference>
<name>A0A8K0NUI9_LADFU</name>
<dbReference type="PANTHER" id="PTHR12429:SF14">
    <property type="entry name" value="NEURALIZED-LIKE PROTEIN 4"/>
    <property type="match status" value="1"/>
</dbReference>
<evidence type="ECO:0000313" key="4">
    <source>
        <dbReference type="Proteomes" id="UP000792457"/>
    </source>
</evidence>
<reference evidence="3" key="2">
    <citation type="submission" date="2017-10" db="EMBL/GenBank/DDBJ databases">
        <title>Ladona fulva Genome sequencing and assembly.</title>
        <authorList>
            <person name="Murali S."/>
            <person name="Richards S."/>
            <person name="Bandaranaike D."/>
            <person name="Bellair M."/>
            <person name="Blankenburg K."/>
            <person name="Chao H."/>
            <person name="Dinh H."/>
            <person name="Doddapaneni H."/>
            <person name="Dugan-Rocha S."/>
            <person name="Elkadiri S."/>
            <person name="Gnanaolivu R."/>
            <person name="Hernandez B."/>
            <person name="Skinner E."/>
            <person name="Javaid M."/>
            <person name="Lee S."/>
            <person name="Li M."/>
            <person name="Ming W."/>
            <person name="Munidasa M."/>
            <person name="Muniz J."/>
            <person name="Nguyen L."/>
            <person name="Hughes D."/>
            <person name="Osuji N."/>
            <person name="Pu L.-L."/>
            <person name="Puazo M."/>
            <person name="Qu C."/>
            <person name="Quiroz J."/>
            <person name="Raj R."/>
            <person name="Weissenberger G."/>
            <person name="Xin Y."/>
            <person name="Zou X."/>
            <person name="Han Y."/>
            <person name="Worley K."/>
            <person name="Muzny D."/>
            <person name="Gibbs R."/>
        </authorList>
    </citation>
    <scope>NUCLEOTIDE SEQUENCE</scope>
    <source>
        <strain evidence="3">Sampled in the wild</strain>
    </source>
</reference>
<dbReference type="SMART" id="SM00588">
    <property type="entry name" value="NEUZ"/>
    <property type="match status" value="1"/>
</dbReference>
<dbReference type="PANTHER" id="PTHR12429">
    <property type="entry name" value="NEURALIZED"/>
    <property type="match status" value="1"/>
</dbReference>
<dbReference type="EMBL" id="KZ308125">
    <property type="protein sequence ID" value="KAG8222157.1"/>
    <property type="molecule type" value="Genomic_DNA"/>
</dbReference>
<dbReference type="PROSITE" id="PS51065">
    <property type="entry name" value="NHR"/>
    <property type="match status" value="1"/>
</dbReference>
<keyword evidence="4" id="KW-1185">Reference proteome</keyword>
<protein>
    <recommendedName>
        <fullName evidence="2">NHR domain-containing protein</fullName>
    </recommendedName>
</protein>
<evidence type="ECO:0000313" key="3">
    <source>
        <dbReference type="EMBL" id="KAG8222157.1"/>
    </source>
</evidence>
<dbReference type="Proteomes" id="UP000792457">
    <property type="component" value="Unassembled WGS sequence"/>
</dbReference>
<dbReference type="InterPro" id="IPR013320">
    <property type="entry name" value="ConA-like_dom_sf"/>
</dbReference>
<dbReference type="InterPro" id="IPR037962">
    <property type="entry name" value="Neuralized"/>
</dbReference>
<dbReference type="PROSITE" id="PS51257">
    <property type="entry name" value="PROKAR_LIPOPROTEIN"/>
    <property type="match status" value="1"/>
</dbReference>
<feature type="domain" description="NHR" evidence="2">
    <location>
        <begin position="169"/>
        <end position="335"/>
    </location>
</feature>
<feature type="chain" id="PRO_5035473181" description="NHR domain-containing protein" evidence="1">
    <location>
        <begin position="26"/>
        <end position="337"/>
    </location>
</feature>
<dbReference type="GO" id="GO:0061630">
    <property type="term" value="F:ubiquitin protein ligase activity"/>
    <property type="evidence" value="ECO:0007669"/>
    <property type="project" value="TreeGrafter"/>
</dbReference>
<keyword evidence="1" id="KW-0732">Signal</keyword>
<dbReference type="Gene3D" id="2.60.120.920">
    <property type="match status" value="1"/>
</dbReference>
<evidence type="ECO:0000259" key="2">
    <source>
        <dbReference type="PROSITE" id="PS51065"/>
    </source>
</evidence>